<accession>A0A9P9G3C8</accession>
<dbReference type="GO" id="GO:0016020">
    <property type="term" value="C:membrane"/>
    <property type="evidence" value="ECO:0007669"/>
    <property type="project" value="TreeGrafter"/>
</dbReference>
<dbReference type="Proteomes" id="UP000736672">
    <property type="component" value="Unassembled WGS sequence"/>
</dbReference>
<dbReference type="GO" id="GO:0015171">
    <property type="term" value="F:amino acid transmembrane transporter activity"/>
    <property type="evidence" value="ECO:0007669"/>
    <property type="project" value="TreeGrafter"/>
</dbReference>
<evidence type="ECO:0000256" key="1">
    <source>
        <dbReference type="ARBA" id="ARBA00022448"/>
    </source>
</evidence>
<sequence length="92" mass="10360">MPYPSWVSGSILSVMLLVNGFKNFIPGQFNILDFLVAYVGIPIFAVFYFGHRVTVGRSHPWVMHPKDMDLVTGLDEVLASFTNQPWSRIDGT</sequence>
<feature type="transmembrane region" description="Helical" evidence="3">
    <location>
        <begin position="32"/>
        <end position="50"/>
    </location>
</feature>
<name>A0A9P9G3C8_FUSSL</name>
<dbReference type="OrthoDB" id="3900342at2759"/>
<dbReference type="InterPro" id="IPR050524">
    <property type="entry name" value="APC_YAT"/>
</dbReference>
<evidence type="ECO:0000256" key="2">
    <source>
        <dbReference type="ARBA" id="ARBA00022970"/>
    </source>
</evidence>
<dbReference type="EMBL" id="JAGTJS010000033">
    <property type="protein sequence ID" value="KAH7231473.1"/>
    <property type="molecule type" value="Genomic_DNA"/>
</dbReference>
<gene>
    <name evidence="4" type="ORF">B0J15DRAFT_506008</name>
</gene>
<protein>
    <submittedName>
        <fullName evidence="4">Uncharacterized protein</fullName>
    </submittedName>
</protein>
<dbReference type="AlphaFoldDB" id="A0A9P9G3C8"/>
<evidence type="ECO:0000256" key="3">
    <source>
        <dbReference type="SAM" id="Phobius"/>
    </source>
</evidence>
<dbReference type="PANTHER" id="PTHR43341">
    <property type="entry name" value="AMINO ACID PERMEASE"/>
    <property type="match status" value="1"/>
</dbReference>
<organism evidence="4 5">
    <name type="scientific">Fusarium solani</name>
    <name type="common">Filamentous fungus</name>
    <dbReference type="NCBI Taxonomy" id="169388"/>
    <lineage>
        <taxon>Eukaryota</taxon>
        <taxon>Fungi</taxon>
        <taxon>Dikarya</taxon>
        <taxon>Ascomycota</taxon>
        <taxon>Pezizomycotina</taxon>
        <taxon>Sordariomycetes</taxon>
        <taxon>Hypocreomycetidae</taxon>
        <taxon>Hypocreales</taxon>
        <taxon>Nectriaceae</taxon>
        <taxon>Fusarium</taxon>
        <taxon>Fusarium solani species complex</taxon>
    </lineage>
</organism>
<keyword evidence="1" id="KW-0813">Transport</keyword>
<keyword evidence="3" id="KW-1133">Transmembrane helix</keyword>
<keyword evidence="3" id="KW-0472">Membrane</keyword>
<comment type="caution">
    <text evidence="4">The sequence shown here is derived from an EMBL/GenBank/DDBJ whole genome shotgun (WGS) entry which is preliminary data.</text>
</comment>
<proteinExistence type="predicted"/>
<evidence type="ECO:0000313" key="5">
    <source>
        <dbReference type="Proteomes" id="UP000736672"/>
    </source>
</evidence>
<evidence type="ECO:0000313" key="4">
    <source>
        <dbReference type="EMBL" id="KAH7231473.1"/>
    </source>
</evidence>
<keyword evidence="3" id="KW-0812">Transmembrane</keyword>
<dbReference type="PANTHER" id="PTHR43341:SF1">
    <property type="entry name" value="GENERAL AMINO-ACID PERMEASE GAP1"/>
    <property type="match status" value="1"/>
</dbReference>
<reference evidence="4" key="1">
    <citation type="journal article" date="2021" name="Nat. Commun.">
        <title>Genetic determinants of endophytism in the Arabidopsis root mycobiome.</title>
        <authorList>
            <person name="Mesny F."/>
            <person name="Miyauchi S."/>
            <person name="Thiergart T."/>
            <person name="Pickel B."/>
            <person name="Atanasova L."/>
            <person name="Karlsson M."/>
            <person name="Huettel B."/>
            <person name="Barry K.W."/>
            <person name="Haridas S."/>
            <person name="Chen C."/>
            <person name="Bauer D."/>
            <person name="Andreopoulos W."/>
            <person name="Pangilinan J."/>
            <person name="LaButti K."/>
            <person name="Riley R."/>
            <person name="Lipzen A."/>
            <person name="Clum A."/>
            <person name="Drula E."/>
            <person name="Henrissat B."/>
            <person name="Kohler A."/>
            <person name="Grigoriev I.V."/>
            <person name="Martin F.M."/>
            <person name="Hacquard S."/>
        </authorList>
    </citation>
    <scope>NUCLEOTIDE SEQUENCE</scope>
    <source>
        <strain evidence="4">FSSC 5 MPI-SDFR-AT-0091</strain>
    </source>
</reference>
<keyword evidence="2" id="KW-0029">Amino-acid transport</keyword>
<keyword evidence="5" id="KW-1185">Reference proteome</keyword>